<dbReference type="InterPro" id="IPR000276">
    <property type="entry name" value="GPCR_Rhodpsn"/>
</dbReference>
<organism evidence="14 15">
    <name type="scientific">Cotesia congregata</name>
    <name type="common">Parasitoid wasp</name>
    <name type="synonym">Apanteles congregatus</name>
    <dbReference type="NCBI Taxonomy" id="51543"/>
    <lineage>
        <taxon>Eukaryota</taxon>
        <taxon>Metazoa</taxon>
        <taxon>Ecdysozoa</taxon>
        <taxon>Arthropoda</taxon>
        <taxon>Hexapoda</taxon>
        <taxon>Insecta</taxon>
        <taxon>Pterygota</taxon>
        <taxon>Neoptera</taxon>
        <taxon>Endopterygota</taxon>
        <taxon>Hymenoptera</taxon>
        <taxon>Apocrita</taxon>
        <taxon>Ichneumonoidea</taxon>
        <taxon>Braconidae</taxon>
        <taxon>Microgastrinae</taxon>
        <taxon>Cotesia</taxon>
    </lineage>
</organism>
<dbReference type="AlphaFoldDB" id="A0A8J2MPZ9"/>
<feature type="compositionally biased region" description="Low complexity" evidence="11">
    <location>
        <begin position="174"/>
        <end position="184"/>
    </location>
</feature>
<evidence type="ECO:0000256" key="4">
    <source>
        <dbReference type="ARBA" id="ARBA00022692"/>
    </source>
</evidence>
<feature type="compositionally biased region" description="Polar residues" evidence="11">
    <location>
        <begin position="276"/>
        <end position="296"/>
    </location>
</feature>
<feature type="transmembrane region" description="Helical" evidence="12">
    <location>
        <begin position="493"/>
        <end position="514"/>
    </location>
</feature>
<dbReference type="GO" id="GO:0004930">
    <property type="term" value="F:G protein-coupled receptor activity"/>
    <property type="evidence" value="ECO:0007669"/>
    <property type="project" value="UniProtKB-KW"/>
</dbReference>
<keyword evidence="15" id="KW-1185">Reference proteome</keyword>
<keyword evidence="3" id="KW-1003">Cell membrane</keyword>
<keyword evidence="7 12" id="KW-0472">Membrane</keyword>
<evidence type="ECO:0000256" key="8">
    <source>
        <dbReference type="ARBA" id="ARBA00023170"/>
    </source>
</evidence>
<feature type="compositionally biased region" description="Polar residues" evidence="11">
    <location>
        <begin position="250"/>
        <end position="261"/>
    </location>
</feature>
<feature type="region of interest" description="Disordered" evidence="11">
    <location>
        <begin position="160"/>
        <end position="199"/>
    </location>
</feature>
<accession>A0A8J2MPZ9</accession>
<sequence>MLNVKRMFLFINLSYWKSYIVDTEDNCRYFPLSPIWCLAWICLDVLFCTASIMHLCTISVDRYLSLRYPMKFGRNKTRKRVVLKIVFVWILSIAMSLPLSLMYSQDDASVLVDGACQIPDPLYKLIGSIICFYIPLGVMLLTYALTVRLLAEQRQNIGGTPGFDRHGTWRPLPASTGSAGSSGTPQHTSAASTDTEPTTLDTQELWMPESKPPPSAVLALQAFGAEMLKLSKGLEGMGHFAGDQTPIVAPSTSHQHQQISLDRNRFRNGVGERESLASSETGSRASLPQDTDSPTPWKQRRRASTYNEAYLQRMESSPKMRKRAFSFHESNLLAKSGGKDPSLPPPCTCPYFGESSKKPPVNSGEVVIVSSDSLKPIAAKNLTVAGKSQRPENNKTFEGSNSIVTWKGNRRGSSIGSTRTVLTSSCPTPLRRAVTMKAHNGATSLSRSSNSSSPCLLRYPGVRTPHSRNSSVMSRNSSNRGNVIRIEQKATKVLGVVFFTFVILWAPFFVLNLVPAICPACEKRIDKKIFDIATWLGYSSSMVNPVFYTIFNNIFRQAFKSVLLCRYRKPAWRPVRHLPTLTLDLDW</sequence>
<keyword evidence="9 10" id="KW-0807">Transducer</keyword>
<feature type="transmembrane region" description="Helical" evidence="12">
    <location>
        <begin position="81"/>
        <end position="103"/>
    </location>
</feature>
<dbReference type="SUPFAM" id="SSF81321">
    <property type="entry name" value="Family A G protein-coupled receptor-like"/>
    <property type="match status" value="1"/>
</dbReference>
<proteinExistence type="inferred from homology"/>
<gene>
    <name evidence="14" type="ORF">HICCMSTLAB_LOCUS11130</name>
</gene>
<dbReference type="PRINTS" id="PR00237">
    <property type="entry name" value="GPCRRHODOPSN"/>
</dbReference>
<feature type="compositionally biased region" description="Polar residues" evidence="11">
    <location>
        <begin position="185"/>
        <end position="199"/>
    </location>
</feature>
<dbReference type="PROSITE" id="PS50262">
    <property type="entry name" value="G_PROTEIN_RECEP_F1_2"/>
    <property type="match status" value="1"/>
</dbReference>
<dbReference type="PROSITE" id="PS00237">
    <property type="entry name" value="G_PROTEIN_RECEP_F1_1"/>
    <property type="match status" value="1"/>
</dbReference>
<dbReference type="Pfam" id="PF00001">
    <property type="entry name" value="7tm_1"/>
    <property type="match status" value="1"/>
</dbReference>
<feature type="transmembrane region" description="Helical" evidence="12">
    <location>
        <begin position="123"/>
        <end position="145"/>
    </location>
</feature>
<comment type="subcellular location">
    <subcellularLocation>
        <location evidence="1">Cell membrane</location>
        <topology evidence="1">Multi-pass membrane protein</topology>
    </subcellularLocation>
</comment>
<feature type="transmembrane region" description="Helical" evidence="12">
    <location>
        <begin position="38"/>
        <end position="60"/>
    </location>
</feature>
<evidence type="ECO:0000256" key="3">
    <source>
        <dbReference type="ARBA" id="ARBA00022475"/>
    </source>
</evidence>
<comment type="similarity">
    <text evidence="2 10">Belongs to the G-protein coupled receptor 1 family.</text>
</comment>
<evidence type="ECO:0000313" key="15">
    <source>
        <dbReference type="Proteomes" id="UP000786811"/>
    </source>
</evidence>
<dbReference type="GO" id="GO:0005886">
    <property type="term" value="C:plasma membrane"/>
    <property type="evidence" value="ECO:0007669"/>
    <property type="project" value="UniProtKB-SubCell"/>
</dbReference>
<dbReference type="Gene3D" id="1.20.1070.10">
    <property type="entry name" value="Rhodopsin 7-helix transmembrane proteins"/>
    <property type="match status" value="2"/>
</dbReference>
<evidence type="ECO:0000256" key="6">
    <source>
        <dbReference type="ARBA" id="ARBA00023040"/>
    </source>
</evidence>
<feature type="domain" description="G-protein coupled receptors family 1 profile" evidence="13">
    <location>
        <begin position="1"/>
        <end position="548"/>
    </location>
</feature>
<feature type="region of interest" description="Disordered" evidence="11">
    <location>
        <begin position="241"/>
        <end position="303"/>
    </location>
</feature>
<evidence type="ECO:0000256" key="5">
    <source>
        <dbReference type="ARBA" id="ARBA00022989"/>
    </source>
</evidence>
<keyword evidence="4 10" id="KW-0812">Transmembrane</keyword>
<evidence type="ECO:0000256" key="12">
    <source>
        <dbReference type="SAM" id="Phobius"/>
    </source>
</evidence>
<comment type="caution">
    <text evidence="14">The sequence shown here is derived from an EMBL/GenBank/DDBJ whole genome shotgun (WGS) entry which is preliminary data.</text>
</comment>
<keyword evidence="5 12" id="KW-1133">Transmembrane helix</keyword>
<evidence type="ECO:0000256" key="1">
    <source>
        <dbReference type="ARBA" id="ARBA00004651"/>
    </source>
</evidence>
<evidence type="ECO:0000256" key="10">
    <source>
        <dbReference type="RuleBase" id="RU000688"/>
    </source>
</evidence>
<reference evidence="14" key="1">
    <citation type="submission" date="2021-04" db="EMBL/GenBank/DDBJ databases">
        <authorList>
            <person name="Chebbi M.A.C M."/>
        </authorList>
    </citation>
    <scope>NUCLEOTIDE SEQUENCE</scope>
</reference>
<protein>
    <submittedName>
        <fullName evidence="14">Similar to HTR2A: 5-hydroxytryptamine receptor 2A (Cavia porcellus)</fullName>
    </submittedName>
</protein>
<evidence type="ECO:0000256" key="7">
    <source>
        <dbReference type="ARBA" id="ARBA00023136"/>
    </source>
</evidence>
<keyword evidence="6 10" id="KW-0297">G-protein coupled receptor</keyword>
<evidence type="ECO:0000313" key="14">
    <source>
        <dbReference type="EMBL" id="CAG5102680.1"/>
    </source>
</evidence>
<evidence type="ECO:0000256" key="2">
    <source>
        <dbReference type="ARBA" id="ARBA00010663"/>
    </source>
</evidence>
<dbReference type="PANTHER" id="PTHR24248">
    <property type="entry name" value="ADRENERGIC RECEPTOR-RELATED G-PROTEIN COUPLED RECEPTOR"/>
    <property type="match status" value="1"/>
</dbReference>
<dbReference type="InterPro" id="IPR017452">
    <property type="entry name" value="GPCR_Rhodpsn_7TM"/>
</dbReference>
<evidence type="ECO:0000256" key="11">
    <source>
        <dbReference type="SAM" id="MobiDB-lite"/>
    </source>
</evidence>
<keyword evidence="8 10" id="KW-0675">Receptor</keyword>
<dbReference type="OrthoDB" id="10034726at2759"/>
<dbReference type="Proteomes" id="UP000786811">
    <property type="component" value="Unassembled WGS sequence"/>
</dbReference>
<feature type="compositionally biased region" description="Basic and acidic residues" evidence="11">
    <location>
        <begin position="262"/>
        <end position="275"/>
    </location>
</feature>
<dbReference type="EMBL" id="CAJNRD030001123">
    <property type="protein sequence ID" value="CAG5102680.1"/>
    <property type="molecule type" value="Genomic_DNA"/>
</dbReference>
<name>A0A8J2MPZ9_COTCN</name>
<evidence type="ECO:0000259" key="13">
    <source>
        <dbReference type="PROSITE" id="PS50262"/>
    </source>
</evidence>
<evidence type="ECO:0000256" key="9">
    <source>
        <dbReference type="ARBA" id="ARBA00023224"/>
    </source>
</evidence>